<evidence type="ECO:0000313" key="3">
    <source>
        <dbReference type="Proteomes" id="UP001066276"/>
    </source>
</evidence>
<proteinExistence type="predicted"/>
<feature type="region of interest" description="Disordered" evidence="1">
    <location>
        <begin position="259"/>
        <end position="318"/>
    </location>
</feature>
<comment type="caution">
    <text evidence="2">The sequence shown here is derived from an EMBL/GenBank/DDBJ whole genome shotgun (WGS) entry which is preliminary data.</text>
</comment>
<feature type="compositionally biased region" description="Polar residues" evidence="1">
    <location>
        <begin position="91"/>
        <end position="131"/>
    </location>
</feature>
<feature type="region of interest" description="Disordered" evidence="1">
    <location>
        <begin position="1"/>
        <end position="186"/>
    </location>
</feature>
<sequence length="362" mass="38681">MVSRHHIAVQQTDGGPPPPPPQLTTWEEQVLSILHPEGLAGVVGGTDTGTRRNVTTPEGPDNTTPPPEEGHSDDSSPALLDLDDQPGPSWASGQSVPLAQPQPNTDLPPSGNTSTAPTQWAHTSLPRTGQSAVCPPLQGTQANPPPQQQGPGGSGSGHTVQGTEAHKHRGTERAAVRQREDRPREPTLNEALSSIMGAYHHSQEMMATVLAKLQETLRLQEEQCLGFREELRTIGSALGTIVGVLTDIQKTLRDTVALQGAPDTSHDDELPTTSAGASGQDAPPQDQHTSTPPPADGQPPRKRSLRSRNRTEQDGKTPVVLPLPHFVTLSRLELAQLYFQCPDVQCTCETNRLDSAMDILPP</sequence>
<dbReference type="AlphaFoldDB" id="A0AAV7WNB7"/>
<accession>A0AAV7WNB7</accession>
<feature type="compositionally biased region" description="Basic and acidic residues" evidence="1">
    <location>
        <begin position="171"/>
        <end position="186"/>
    </location>
</feature>
<gene>
    <name evidence="2" type="ORF">NDU88_001894</name>
</gene>
<evidence type="ECO:0000313" key="2">
    <source>
        <dbReference type="EMBL" id="KAJ1214270.1"/>
    </source>
</evidence>
<dbReference type="EMBL" id="JANPWB010000001">
    <property type="protein sequence ID" value="KAJ1214270.1"/>
    <property type="molecule type" value="Genomic_DNA"/>
</dbReference>
<dbReference type="Proteomes" id="UP001066276">
    <property type="component" value="Chromosome 1_1"/>
</dbReference>
<keyword evidence="3" id="KW-1185">Reference proteome</keyword>
<evidence type="ECO:0000256" key="1">
    <source>
        <dbReference type="SAM" id="MobiDB-lite"/>
    </source>
</evidence>
<protein>
    <submittedName>
        <fullName evidence="2">Uncharacterized protein</fullName>
    </submittedName>
</protein>
<name>A0AAV7WNB7_PLEWA</name>
<organism evidence="2 3">
    <name type="scientific">Pleurodeles waltl</name>
    <name type="common">Iberian ribbed newt</name>
    <dbReference type="NCBI Taxonomy" id="8319"/>
    <lineage>
        <taxon>Eukaryota</taxon>
        <taxon>Metazoa</taxon>
        <taxon>Chordata</taxon>
        <taxon>Craniata</taxon>
        <taxon>Vertebrata</taxon>
        <taxon>Euteleostomi</taxon>
        <taxon>Amphibia</taxon>
        <taxon>Batrachia</taxon>
        <taxon>Caudata</taxon>
        <taxon>Salamandroidea</taxon>
        <taxon>Salamandridae</taxon>
        <taxon>Pleurodelinae</taxon>
        <taxon>Pleurodeles</taxon>
    </lineage>
</organism>
<reference evidence="2" key="1">
    <citation type="journal article" date="2022" name="bioRxiv">
        <title>Sequencing and chromosome-scale assembly of the giantPleurodeles waltlgenome.</title>
        <authorList>
            <person name="Brown T."/>
            <person name="Elewa A."/>
            <person name="Iarovenko S."/>
            <person name="Subramanian E."/>
            <person name="Araus A.J."/>
            <person name="Petzold A."/>
            <person name="Susuki M."/>
            <person name="Suzuki K.-i.T."/>
            <person name="Hayashi T."/>
            <person name="Toyoda A."/>
            <person name="Oliveira C."/>
            <person name="Osipova E."/>
            <person name="Leigh N.D."/>
            <person name="Simon A."/>
            <person name="Yun M.H."/>
        </authorList>
    </citation>
    <scope>NUCLEOTIDE SEQUENCE</scope>
    <source>
        <strain evidence="2">20211129_DDA</strain>
        <tissue evidence="2">Liver</tissue>
    </source>
</reference>